<sequence>MLCQELFLGPVSVPQLVSLNTEHFPEPFHICQDCIRSIVKMHLFKYMNLHQGSNCSHRLFQDFHVLEQRKNSLVALSIPSDLRHPLVSGMNRAFLSERCENTPHVLKLLNGCAGLPIDSVYQAIIFVEHSLQLTNLSRFLHCVQKESVCLRYCLCSFDHFFKIIFGIMYLFTSLFHPSGKLAEILYNCIAQRD</sequence>
<gene>
    <name evidence="1" type="ORF">BDV40DRAFT_255087</name>
</gene>
<proteinExistence type="predicted"/>
<evidence type="ECO:0000313" key="1">
    <source>
        <dbReference type="EMBL" id="KAE8166595.1"/>
    </source>
</evidence>
<accession>A0A5N6V6F6</accession>
<keyword evidence="2" id="KW-1185">Reference proteome</keyword>
<evidence type="ECO:0000313" key="2">
    <source>
        <dbReference type="Proteomes" id="UP000326950"/>
    </source>
</evidence>
<dbReference type="EMBL" id="ML738593">
    <property type="protein sequence ID" value="KAE8166595.1"/>
    <property type="molecule type" value="Genomic_DNA"/>
</dbReference>
<protein>
    <submittedName>
        <fullName evidence="1">Uncharacterized protein</fullName>
    </submittedName>
</protein>
<organism evidence="1 2">
    <name type="scientific">Aspergillus tamarii</name>
    <dbReference type="NCBI Taxonomy" id="41984"/>
    <lineage>
        <taxon>Eukaryota</taxon>
        <taxon>Fungi</taxon>
        <taxon>Dikarya</taxon>
        <taxon>Ascomycota</taxon>
        <taxon>Pezizomycotina</taxon>
        <taxon>Eurotiomycetes</taxon>
        <taxon>Eurotiomycetidae</taxon>
        <taxon>Eurotiales</taxon>
        <taxon>Aspergillaceae</taxon>
        <taxon>Aspergillus</taxon>
        <taxon>Aspergillus subgen. Circumdati</taxon>
    </lineage>
</organism>
<name>A0A5N6V6F6_ASPTM</name>
<dbReference type="Proteomes" id="UP000326950">
    <property type="component" value="Unassembled WGS sequence"/>
</dbReference>
<dbReference type="AlphaFoldDB" id="A0A5N6V6F6"/>
<reference evidence="1 2" key="1">
    <citation type="submission" date="2019-04" db="EMBL/GenBank/DDBJ databases">
        <title>Friends and foes A comparative genomics study of 23 Aspergillus species from section Flavi.</title>
        <authorList>
            <consortium name="DOE Joint Genome Institute"/>
            <person name="Kjaerbolling I."/>
            <person name="Vesth T."/>
            <person name="Frisvad J.C."/>
            <person name="Nybo J.L."/>
            <person name="Theobald S."/>
            <person name="Kildgaard S."/>
            <person name="Isbrandt T."/>
            <person name="Kuo A."/>
            <person name="Sato A."/>
            <person name="Lyhne E.K."/>
            <person name="Kogle M.E."/>
            <person name="Wiebenga A."/>
            <person name="Kun R.S."/>
            <person name="Lubbers R.J."/>
            <person name="Makela M.R."/>
            <person name="Barry K."/>
            <person name="Chovatia M."/>
            <person name="Clum A."/>
            <person name="Daum C."/>
            <person name="Haridas S."/>
            <person name="He G."/>
            <person name="LaButti K."/>
            <person name="Lipzen A."/>
            <person name="Mondo S."/>
            <person name="Riley R."/>
            <person name="Salamov A."/>
            <person name="Simmons B.A."/>
            <person name="Magnuson J.K."/>
            <person name="Henrissat B."/>
            <person name="Mortensen U.H."/>
            <person name="Larsen T.O."/>
            <person name="Devries R.P."/>
            <person name="Grigoriev I.V."/>
            <person name="Machida M."/>
            <person name="Baker S.E."/>
            <person name="Andersen M.R."/>
        </authorList>
    </citation>
    <scope>NUCLEOTIDE SEQUENCE [LARGE SCALE GENOMIC DNA]</scope>
    <source>
        <strain evidence="1 2">CBS 117626</strain>
    </source>
</reference>